<evidence type="ECO:0000313" key="1">
    <source>
        <dbReference type="EMBL" id="QDH78192.1"/>
    </source>
</evidence>
<dbReference type="EMBL" id="CP041253">
    <property type="protein sequence ID" value="QDH78192.1"/>
    <property type="molecule type" value="Genomic_DNA"/>
</dbReference>
<proteinExistence type="predicted"/>
<name>A0A514CED2_9BACT</name>
<dbReference type="AlphaFoldDB" id="A0A514CED2"/>
<organism evidence="1 2">
    <name type="scientific">Echinicola soli</name>
    <dbReference type="NCBI Taxonomy" id="2591634"/>
    <lineage>
        <taxon>Bacteria</taxon>
        <taxon>Pseudomonadati</taxon>
        <taxon>Bacteroidota</taxon>
        <taxon>Cytophagia</taxon>
        <taxon>Cytophagales</taxon>
        <taxon>Cyclobacteriaceae</taxon>
        <taxon>Echinicola</taxon>
    </lineage>
</organism>
<dbReference type="RefSeq" id="WP_141613452.1">
    <property type="nucleotide sequence ID" value="NZ_CP041253.1"/>
</dbReference>
<dbReference type="OrthoDB" id="798969at2"/>
<dbReference type="Proteomes" id="UP000316614">
    <property type="component" value="Chromosome"/>
</dbReference>
<accession>A0A514CED2</accession>
<reference evidence="1 2" key="1">
    <citation type="submission" date="2019-06" db="EMBL/GenBank/DDBJ databases">
        <title>Echinicola alkalisoli sp. nov. isolated from saline soil.</title>
        <authorList>
            <person name="Sun J.-Q."/>
            <person name="Xu L."/>
        </authorList>
    </citation>
    <scope>NUCLEOTIDE SEQUENCE [LARGE SCALE GENOMIC DNA]</scope>
    <source>
        <strain evidence="1 2">LN3S3</strain>
    </source>
</reference>
<evidence type="ECO:0000313" key="2">
    <source>
        <dbReference type="Proteomes" id="UP000316614"/>
    </source>
</evidence>
<gene>
    <name evidence="1" type="ORF">FKX85_03710</name>
</gene>
<dbReference type="KEGG" id="echi:FKX85_03710"/>
<keyword evidence="2" id="KW-1185">Reference proteome</keyword>
<protein>
    <submittedName>
        <fullName evidence="1">Uncharacterized protein</fullName>
    </submittedName>
</protein>
<sequence>MSKENLKYISTRLVERKSSKAFKEGAKKAMEINGYVMVAENGWVVKKFKDGQIEKVKEISHGSENQKLILD</sequence>